<dbReference type="EMBL" id="CP000147">
    <property type="protein sequence ID" value="ABA81669.1"/>
    <property type="molecule type" value="Genomic_DNA"/>
</dbReference>
<dbReference type="KEGG" id="rsp:RSP_4225"/>
<dbReference type="InterPro" id="IPR014118">
    <property type="entry name" value="T4SS_TraV"/>
</dbReference>
<sequence length="142" mass="14746">MIARSLIASSLGLAILALAGCGGNTQKDFLCPAQEGIACATISEADVGSGSAVTPVRETFSDTLGKEMSQSPLGVGSGKGGKLTVVSQSSMGDGGAPYRAQQYRVPEEVGTLWIAPHRDADGLLYEASFVHFVVREARWASQ</sequence>
<evidence type="ECO:0000256" key="1">
    <source>
        <dbReference type="SAM" id="SignalP"/>
    </source>
</evidence>
<evidence type="ECO:0000313" key="2">
    <source>
        <dbReference type="EMBL" id="ABA81669.1"/>
    </source>
</evidence>
<keyword evidence="2" id="KW-0614">Plasmid</keyword>
<evidence type="ECO:0000313" key="3">
    <source>
        <dbReference type="Proteomes" id="UP000002703"/>
    </source>
</evidence>
<feature type="chain" id="PRO_5004226019" evidence="1">
    <location>
        <begin position="20"/>
        <end position="142"/>
    </location>
</feature>
<dbReference type="Pfam" id="PF09676">
    <property type="entry name" value="TraV"/>
    <property type="match status" value="1"/>
</dbReference>
<dbReference type="AlphaFoldDB" id="Q3IUW5"/>
<accession>A0A344QDD4</accession>
<accession>Q3IUW5</accession>
<geneLocation type="plasmid" evidence="3">
    <name>pRS241d</name>
</geneLocation>
<gene>
    <name evidence="2" type="primary">traV</name>
    <name evidence="2" type="ORF">RSP_4225</name>
</gene>
<reference evidence="3" key="1">
    <citation type="submission" date="2005-09" db="EMBL/GenBank/DDBJ databases">
        <title>Complete sequence of plasmid D of Rhodobacter sphaeroides 2.4.1.</title>
        <authorList>
            <person name="Copeland A."/>
            <person name="Lucas S."/>
            <person name="Lapidus A."/>
            <person name="Barry K."/>
            <person name="Detter J.C."/>
            <person name="Glavina T."/>
            <person name="Hammon N."/>
            <person name="Israni S."/>
            <person name="Pitluck S."/>
            <person name="Richardson P."/>
            <person name="Mackenzie C."/>
            <person name="Choudhary M."/>
            <person name="Larimer F."/>
            <person name="Hauser L.J."/>
            <person name="Land M."/>
            <person name="Donohue T.J."/>
            <person name="Kaplan S."/>
        </authorList>
    </citation>
    <scope>NUCLEOTIDE SEQUENCE [LARGE SCALE GENOMIC DNA]</scope>
    <source>
        <strain evidence="3">ATCC 17023 / DSM 158 / JCM 6121 / CCUG 31486 / LMG 2827 / NBRC 12203 / NCIMB 8253 / ATH 2.4.1.</strain>
        <plasmid evidence="3">pRS241d</plasmid>
    </source>
</reference>
<name>Q3IUW5_CERS4</name>
<dbReference type="PROSITE" id="PS51257">
    <property type="entry name" value="PROKAR_LIPOPROTEIN"/>
    <property type="match status" value="1"/>
</dbReference>
<dbReference type="PATRIC" id="fig|272943.9.peg.266"/>
<dbReference type="RefSeq" id="WP_011331476.1">
    <property type="nucleotide sequence ID" value="NC_007490.2"/>
</dbReference>
<keyword evidence="2" id="KW-0449">Lipoprotein</keyword>
<dbReference type="EnsemblBacteria" id="ABA81669">
    <property type="protein sequence ID" value="ABA81669"/>
    <property type="gene ID" value="RSP_4225"/>
</dbReference>
<keyword evidence="1" id="KW-0732">Signal</keyword>
<organism evidence="2 3">
    <name type="scientific">Cereibacter sphaeroides (strain ATCC 17023 / DSM 158 / JCM 6121 / CCUG 31486 / LMG 2827 / NBRC 12203 / NCIMB 8253 / ATH 2.4.1.)</name>
    <name type="common">Rhodobacter sphaeroides</name>
    <dbReference type="NCBI Taxonomy" id="272943"/>
    <lineage>
        <taxon>Bacteria</taxon>
        <taxon>Pseudomonadati</taxon>
        <taxon>Pseudomonadota</taxon>
        <taxon>Alphaproteobacteria</taxon>
        <taxon>Rhodobacterales</taxon>
        <taxon>Paracoccaceae</taxon>
        <taxon>Cereibacter</taxon>
    </lineage>
</organism>
<dbReference type="GeneID" id="3712000"/>
<proteinExistence type="predicted"/>
<dbReference type="OrthoDB" id="7855519at2"/>
<protein>
    <submittedName>
        <fullName evidence="2">Type IV conjugative transfer system lipoprotein (TraV)</fullName>
    </submittedName>
</protein>
<keyword evidence="3" id="KW-1185">Reference proteome</keyword>
<dbReference type="Proteomes" id="UP000002703">
    <property type="component" value="Plasmid D"/>
</dbReference>
<feature type="signal peptide" evidence="1">
    <location>
        <begin position="1"/>
        <end position="19"/>
    </location>
</feature>